<evidence type="ECO:0000313" key="3">
    <source>
        <dbReference type="Proteomes" id="UP000515908"/>
    </source>
</evidence>
<accession>A0A7G2CMS1</accession>
<sequence length="673" mass="72744">MEGRRQSANGSKATSSVGKSSGGFRDVPQRNSKPASRSSSVHSAAFSRGPSEKGSAVRSAAPTKKSTPTTSAAPSSKVSSVGSAVRDRSSAAKKSEPQHETASAASSKYHQSNLISSLRGGRDSVASSGTVSTNSSFNSKPVYTQQTSERGGTSTRDQYLDLHDSLLIDAEMRELSQSTHTDELVLSSGRRSDRKAKENVTAPPAKRRKSSTGPPRFLSAERPQRKASYVPKDPVADVPPAEMERLRHLPTQQQRSDSIHYKNTRSFSGGGGGGGGLVATVDLPGPGTSRLDLNREEDVKEYYKQRYLVDPTLVTRPGKKQFHVEPQVDLFGMYHLNDTPVDPNEITSSGRRGSVPHNEGVKTVLSGSDTPDNEGVLSRFVHSGETPPPRPRHVSLTDDSPAETATPNRDSLNLFTPWADTPSGEAQTTHVGRGAVKSAGQASHLTTGLRPTEDDSPHAAVRSLEKIKQQYANQPDNDWAPTVKSVQTRLFNGEENNAAQDSDIFGVSGRIAGMVRRCEKESVSPHRRRSSAPFGEEDETADDTGYRLGLSPGPKRTVEPREEPFQSYSDDEDDEVVEAPAPVEVPQETRRGQMGKRRSLEPAGPAQPKSREEELQTRFTVKSRSRSLNTNPSRNNSRASSADIPAGSSKPGTKRKPSSAYDSSQVSGLMKWK</sequence>
<dbReference type="AlphaFoldDB" id="A0A7G2CMS1"/>
<feature type="region of interest" description="Disordered" evidence="1">
    <location>
        <begin position="345"/>
        <end position="414"/>
    </location>
</feature>
<evidence type="ECO:0000256" key="1">
    <source>
        <dbReference type="SAM" id="MobiDB-lite"/>
    </source>
</evidence>
<feature type="compositionally biased region" description="Low complexity" evidence="1">
    <location>
        <begin position="633"/>
        <end position="642"/>
    </location>
</feature>
<feature type="compositionally biased region" description="Basic and acidic residues" evidence="1">
    <location>
        <begin position="85"/>
        <end position="99"/>
    </location>
</feature>
<feature type="compositionally biased region" description="Low complexity" evidence="1">
    <location>
        <begin position="32"/>
        <end position="47"/>
    </location>
</feature>
<feature type="compositionally biased region" description="Polar residues" evidence="1">
    <location>
        <begin position="1"/>
        <end position="19"/>
    </location>
</feature>
<feature type="region of interest" description="Disordered" evidence="1">
    <location>
        <begin position="1"/>
        <end position="158"/>
    </location>
</feature>
<evidence type="ECO:0000313" key="2">
    <source>
        <dbReference type="EMBL" id="CAD2220244.1"/>
    </source>
</evidence>
<feature type="compositionally biased region" description="Polar residues" evidence="1">
    <location>
        <begin position="617"/>
        <end position="632"/>
    </location>
</feature>
<dbReference type="Proteomes" id="UP000515908">
    <property type="component" value="Chromosome 16"/>
</dbReference>
<feature type="region of interest" description="Disordered" evidence="1">
    <location>
        <begin position="435"/>
        <end position="458"/>
    </location>
</feature>
<dbReference type="EMBL" id="LR877160">
    <property type="protein sequence ID" value="CAD2220244.1"/>
    <property type="molecule type" value="Genomic_DNA"/>
</dbReference>
<reference evidence="2 3" key="1">
    <citation type="submission" date="2020-08" db="EMBL/GenBank/DDBJ databases">
        <authorList>
            <person name="Newling K."/>
            <person name="Davey J."/>
            <person name="Forrester S."/>
        </authorList>
    </citation>
    <scope>NUCLEOTIDE SEQUENCE [LARGE SCALE GENOMIC DNA]</scope>
    <source>
        <strain evidence="3">Crithidia deanei Carvalho (ATCC PRA-265)</strain>
    </source>
</reference>
<keyword evidence="3" id="KW-1185">Reference proteome</keyword>
<feature type="compositionally biased region" description="Polar residues" evidence="1">
    <location>
        <begin position="100"/>
        <end position="116"/>
    </location>
</feature>
<feature type="region of interest" description="Disordered" evidence="1">
    <location>
        <begin position="173"/>
        <end position="237"/>
    </location>
</feature>
<dbReference type="VEuPathDB" id="TriTrypDB:ADEAN_000775900"/>
<organism evidence="2 3">
    <name type="scientific">Angomonas deanei</name>
    <dbReference type="NCBI Taxonomy" id="59799"/>
    <lineage>
        <taxon>Eukaryota</taxon>
        <taxon>Discoba</taxon>
        <taxon>Euglenozoa</taxon>
        <taxon>Kinetoplastea</taxon>
        <taxon>Metakinetoplastina</taxon>
        <taxon>Trypanosomatida</taxon>
        <taxon>Trypanosomatidae</taxon>
        <taxon>Strigomonadinae</taxon>
        <taxon>Angomonas</taxon>
    </lineage>
</organism>
<name>A0A7G2CMS1_9TRYP</name>
<feature type="compositionally biased region" description="Low complexity" evidence="1">
    <location>
        <begin position="59"/>
        <end position="84"/>
    </location>
</feature>
<feature type="compositionally biased region" description="Polar residues" evidence="1">
    <location>
        <begin position="125"/>
        <end position="157"/>
    </location>
</feature>
<gene>
    <name evidence="2" type="ORF">ADEAN_000775900</name>
</gene>
<protein>
    <submittedName>
        <fullName evidence="2">Uncharacterized protein</fullName>
    </submittedName>
</protein>
<proteinExistence type="predicted"/>
<feature type="compositionally biased region" description="Polar residues" evidence="1">
    <location>
        <begin position="403"/>
        <end position="414"/>
    </location>
</feature>
<feature type="region of interest" description="Disordered" evidence="1">
    <location>
        <begin position="517"/>
        <end position="673"/>
    </location>
</feature>